<feature type="region of interest" description="Disordered" evidence="2">
    <location>
        <begin position="364"/>
        <end position="428"/>
    </location>
</feature>
<dbReference type="Gene3D" id="3.30.420.10">
    <property type="entry name" value="Ribonuclease H-like superfamily/Ribonuclease H"/>
    <property type="match status" value="2"/>
</dbReference>
<dbReference type="InterPro" id="IPR036397">
    <property type="entry name" value="RNaseH_sf"/>
</dbReference>
<dbReference type="Pfam" id="PF17921">
    <property type="entry name" value="Integrase_H2C2"/>
    <property type="match status" value="1"/>
</dbReference>
<dbReference type="GO" id="GO:0006310">
    <property type="term" value="P:DNA recombination"/>
    <property type="evidence" value="ECO:0007669"/>
    <property type="project" value="UniProtKB-KW"/>
</dbReference>
<dbReference type="InterPro" id="IPR021109">
    <property type="entry name" value="Peptidase_aspartic_dom_sf"/>
</dbReference>
<dbReference type="Pfam" id="PF00078">
    <property type="entry name" value="RVT_1"/>
    <property type="match status" value="1"/>
</dbReference>
<dbReference type="InterPro" id="IPR001584">
    <property type="entry name" value="Integrase_cat-core"/>
</dbReference>
<dbReference type="GO" id="GO:0004523">
    <property type="term" value="F:RNA-DNA hybrid ribonuclease activity"/>
    <property type="evidence" value="ECO:0007669"/>
    <property type="project" value="InterPro"/>
</dbReference>
<feature type="region of interest" description="Disordered" evidence="2">
    <location>
        <begin position="1277"/>
        <end position="1308"/>
    </location>
</feature>
<dbReference type="InterPro" id="IPR002156">
    <property type="entry name" value="RNaseH_domain"/>
</dbReference>
<dbReference type="Gene3D" id="2.40.70.10">
    <property type="entry name" value="Acid Proteases"/>
    <property type="match status" value="1"/>
</dbReference>
<evidence type="ECO:0000256" key="2">
    <source>
        <dbReference type="SAM" id="MobiDB-lite"/>
    </source>
</evidence>
<evidence type="ECO:0000259" key="4">
    <source>
        <dbReference type="PROSITE" id="PS50994"/>
    </source>
</evidence>
<dbReference type="InterPro" id="IPR043502">
    <property type="entry name" value="DNA/RNA_pol_sf"/>
</dbReference>
<accession>A0A438FC30</accession>
<evidence type="ECO:0000313" key="5">
    <source>
        <dbReference type="EMBL" id="RVW57531.1"/>
    </source>
</evidence>
<reference evidence="5 6" key="1">
    <citation type="journal article" date="2018" name="PLoS Genet.">
        <title>Population sequencing reveals clonal diversity and ancestral inbreeding in the grapevine cultivar Chardonnay.</title>
        <authorList>
            <person name="Roach M.J."/>
            <person name="Johnson D.L."/>
            <person name="Bohlmann J."/>
            <person name="van Vuuren H.J."/>
            <person name="Jones S.J."/>
            <person name="Pretorius I.S."/>
            <person name="Schmidt S.A."/>
            <person name="Borneman A.R."/>
        </authorList>
    </citation>
    <scope>NUCLEOTIDE SEQUENCE [LARGE SCALE GENOMIC DNA]</scope>
    <source>
        <strain evidence="6">cv. Chardonnay</strain>
        <tissue evidence="5">Leaf</tissue>
    </source>
</reference>
<dbReference type="CDD" id="cd09279">
    <property type="entry name" value="RNase_HI_like"/>
    <property type="match status" value="1"/>
</dbReference>
<evidence type="ECO:0000256" key="1">
    <source>
        <dbReference type="ARBA" id="ARBA00023172"/>
    </source>
</evidence>
<dbReference type="Pfam" id="PF03732">
    <property type="entry name" value="Retrotrans_gag"/>
    <property type="match status" value="1"/>
</dbReference>
<dbReference type="Proteomes" id="UP000288805">
    <property type="component" value="Unassembled WGS sequence"/>
</dbReference>
<dbReference type="CDD" id="cd00303">
    <property type="entry name" value="retropepsin_like"/>
    <property type="match status" value="1"/>
</dbReference>
<dbReference type="Gene3D" id="1.10.340.70">
    <property type="match status" value="1"/>
</dbReference>
<dbReference type="SUPFAM" id="SSF56672">
    <property type="entry name" value="DNA/RNA polymerases"/>
    <property type="match status" value="1"/>
</dbReference>
<dbReference type="EMBL" id="QGNW01001053">
    <property type="protein sequence ID" value="RVW57531.1"/>
    <property type="molecule type" value="Genomic_DNA"/>
</dbReference>
<feature type="domain" description="Integrase catalytic" evidence="4">
    <location>
        <begin position="2102"/>
        <end position="2271"/>
    </location>
</feature>
<dbReference type="InterPro" id="IPR043128">
    <property type="entry name" value="Rev_trsase/Diguanyl_cyclase"/>
</dbReference>
<name>A0A438FC30_VITVI</name>
<dbReference type="PROSITE" id="PS50994">
    <property type="entry name" value="INTEGRASE"/>
    <property type="match status" value="1"/>
</dbReference>
<dbReference type="Gene3D" id="3.10.10.10">
    <property type="entry name" value="HIV Type 1 Reverse Transcriptase, subunit A, domain 1"/>
    <property type="match status" value="1"/>
</dbReference>
<dbReference type="Pfam" id="PF13456">
    <property type="entry name" value="RVT_3"/>
    <property type="match status" value="1"/>
</dbReference>
<comment type="caution">
    <text evidence="5">The sequence shown here is derived from an EMBL/GenBank/DDBJ whole genome shotgun (WGS) entry which is preliminary data.</text>
</comment>
<dbReference type="InterPro" id="IPR041588">
    <property type="entry name" value="Integrase_H2C2"/>
</dbReference>
<keyword evidence="1" id="KW-0233">DNA recombination</keyword>
<dbReference type="InterPro" id="IPR005162">
    <property type="entry name" value="Retrotrans_gag_dom"/>
</dbReference>
<feature type="region of interest" description="Disordered" evidence="2">
    <location>
        <begin position="699"/>
        <end position="720"/>
    </location>
</feature>
<dbReference type="PANTHER" id="PTHR48475:SF1">
    <property type="entry name" value="RNASE H TYPE-1 DOMAIN-CONTAINING PROTEIN"/>
    <property type="match status" value="1"/>
</dbReference>
<evidence type="ECO:0000313" key="6">
    <source>
        <dbReference type="Proteomes" id="UP000288805"/>
    </source>
</evidence>
<dbReference type="PANTHER" id="PTHR48475">
    <property type="entry name" value="RIBONUCLEASE H"/>
    <property type="match status" value="1"/>
</dbReference>
<feature type="region of interest" description="Disordered" evidence="2">
    <location>
        <begin position="106"/>
        <end position="138"/>
    </location>
</feature>
<dbReference type="SUPFAM" id="SSF53098">
    <property type="entry name" value="Ribonuclease H-like"/>
    <property type="match status" value="2"/>
</dbReference>
<organism evidence="5 6">
    <name type="scientific">Vitis vinifera</name>
    <name type="common">Grape</name>
    <dbReference type="NCBI Taxonomy" id="29760"/>
    <lineage>
        <taxon>Eukaryota</taxon>
        <taxon>Viridiplantae</taxon>
        <taxon>Streptophyta</taxon>
        <taxon>Embryophyta</taxon>
        <taxon>Tracheophyta</taxon>
        <taxon>Spermatophyta</taxon>
        <taxon>Magnoliopsida</taxon>
        <taxon>eudicotyledons</taxon>
        <taxon>Gunneridae</taxon>
        <taxon>Pentapetalae</taxon>
        <taxon>rosids</taxon>
        <taxon>Vitales</taxon>
        <taxon>Vitaceae</taxon>
        <taxon>Viteae</taxon>
        <taxon>Vitis</taxon>
    </lineage>
</organism>
<gene>
    <name evidence="5" type="primary">pol_1299</name>
    <name evidence="5" type="ORF">CK203_093099</name>
</gene>
<sequence>MEAPRLFLRRVDGCVPPEGTIASARDLLKSTHIHLEPPFTLSTDTFSLGSTSWIRVGGRLIRASNQLDQRSDQRDMDSQIVTVDQFAEAMASIQEAIASLGRRIDGQQAQQVPPPDGAQYDHTVPPPPPPNQSAPQAMPFTLHSQTGVAPPLITVPTPTSEDPHARMDRLEQGLRQLRTSDRAITWEGFDGVPVASLPAKFRMPDIERYTGIGCPRLHLRLYSTVMRAHGLDEPQMITLFPLSLSGAAQRWFASLEASRRRTWDDLAQEFLRQFSFNTVVDVSRRELEALRQRTEESVSSFISRWRGKIAEIIDRPSERDQIQMVLRSLQPRIARHVVGAPFTDFGSLVMALYDVEDGISRGLWTDSSPSDVKGKKPFVGQRSTDVSAISSSSQRPPRRRQPILQFPEPHSSYASHQYRPRAPRPAYDQTYTPQTLALPYYASQGIERPPVSYTATGQPCYAAQFTARPAAPYPRPRAQQTSAPFALRTQRQFSQIGMPLSQALRKLIEAGLLTALAPRPPPQPLPPQFRMDLHCAYHQGPGHETDRCTALRHAIQDLIDQGLVHLGQPSVTTNPLPAHTTHAVPPPADGIHFLEFDVIDDHIHMLSDDDSDPEPIMPDVIYETSGATLGPRMPAPFRLVPEAASVQAATVEPLILPHYSVRTPFILIPDVAGVQAPYVDDSQTLDIQYVLRGGRVMRQPPPAAAARPLGGTSSQEEVRAEDDEILRQLQSTQARISIWSLLASSSTHRDALTRALSQIRVDTTTTPEGLIHMMTAGRATCIVFSDDDLPPEGSGHTRPLYISVGCSGRRVPSVLLDNGSALNVCPLATAIALGYAPSDFGPSTQTVRAYDSTRREVMGTLEIELLIGPATFVAIFQVLRIPTSFNLLLGRPWIHRAGAIPSSLHQKVKFIHDGQVVVVQSVGDMFIAAEPVLEISHTDDDLFLTGFTFDEVQTVEIEDFCRDFVAMSFDQHGSAVVLDIMRSMSYLPGMGLGRRQHGPSEFIAIPDHDVPFGLGFIPTEADYLYMARLRKERVRARLTHTPFDYPLRPYTMSLSDYFVRASEPLTRADVIIGGLSTTQEVELQRLVQQLRLGDGAPGPSTSVLIAPSSPDRTSLMTLCFPDETDEHGTFDEVGDVVDGAAPHDEYIDETLALSMSQIEETVHPGLASSFDLFGVSAIELAEEIQVAPTPEAVEDVIVAVDLFDGPVGLVEGASDLVDPPLTFDVLSGFVSRHDYVSDFSSMDLSTFEYLPVSHVIDLSAPSSPTSQIFDIDDEIAQHDSDDDSSSASDSDPVDQRVSPAVGDTEIVDFGTADQPRELRIGSDLSTDERDSLIQLLRSYLDVFAWSYEDMPGLDPSIVQHRLPLLPHARPVKQKLRRLHPRWSLQVKEEIQKQLSVGFLSVVEYPEWLANVVPVPKKDGKVRVCVDFRDLNKASPKDDFPLPHIDMLVDSTAGHSMLSFMDGFSGYSQILMAPEDMEKTSFITEWGTYCYRVMPFGLKNAGATYQRAATTLFHDMMHRDVEVYVDDMIVKSRDRSDHLAALERFFERIRQFRLRLNPKKCTFGVTSGKLLGYMVSERGIEVDPDKIRAILDMPAPRTEREVRGFLGRLQYINRFIARLTDICEPIFRLLRKSQPTVWDDQCQRAFERIREYLLSPPVLAPPTPGRPLLLYLSVSDVALGCMLAQLDDSGKDRAIYYLSKRMLDYETRYVMIERYCLALVWATRRLRHYMTEYSVHLISRLDPLRYLFDRPALVGRLMRWLVLLTEFDIHYVTQKSIRRSIVADHLASLPVSDGRAIDDDFPDEDVAAVTSLSGWRMYFDGAANHSGYGIGVLLISPHGDHIPRSVRLAFSDRHPATNNIVEYEACILGLETALELGIRQMEVFGDSNLVLRQIQGEWKTRDVKLKPYHAYLELLVGRFDDLRYTHLPRAQNQFADALATLASMIDIPVDATVRPLLIESRSAPAYCCLIDDVEPDDGLPWYHDIYHFLRLGVYPEAATAKDKRALRQLATRFVICGETLYRRSPDGMLLLCLDRASADRVMREVHAGVCGPHMGGHMLARKIMRTGYFWLTIETDCCQFVQRCPECQIHGDLIHVPPSELHALTSPWPFSVWGIDIIGKISPKSSSGHEFILVAIDYFTKWVEAASYARLTSSGVASFIRSHIICRYGVPHELISDRGVHFRAEVDTLVQRYGIRHHRSSAYRPQTNGAVEAANKNIKRILRRMVETSRIGATPYSLVYGMEAMLPVEIEMGSLRVALEQQIPETDWAQARFDQLNLLDERRLRAADHVHAYQRKMARAFKKRVRPRPLRIGDLVLKVIRGLIRDPRGKFRPNWSGPYFIRELTPEGAAWLMDLDGNRFSEPTNVDQLKRHSQVHGSWGSLYMLHFIYEGMSFDHWVFEPSFLSFLSPYHLGLRYVPRLKTTLRPWDQMSSSAASTWTGLIQLCSDYQDPPEIHPARSALLDTWMSSCLSIWEVTCAMMDDFMTFVLRTCRAPDAILGHIPFRRIFMDLCRGAYFGSDEIYRSWGSRVPILIWRDVCRDDDIFAILTMIP</sequence>
<dbReference type="InterPro" id="IPR000477">
    <property type="entry name" value="RT_dom"/>
</dbReference>
<dbReference type="CDD" id="cd09274">
    <property type="entry name" value="RNase_HI_RT_Ty3"/>
    <property type="match status" value="1"/>
</dbReference>
<dbReference type="InterPro" id="IPR041577">
    <property type="entry name" value="RT_RNaseH_2"/>
</dbReference>
<dbReference type="Pfam" id="PF17919">
    <property type="entry name" value="RT_RNaseH_2"/>
    <property type="match status" value="1"/>
</dbReference>
<dbReference type="GO" id="GO:0015074">
    <property type="term" value="P:DNA integration"/>
    <property type="evidence" value="ECO:0007669"/>
    <property type="project" value="InterPro"/>
</dbReference>
<dbReference type="InterPro" id="IPR012337">
    <property type="entry name" value="RNaseH-like_sf"/>
</dbReference>
<feature type="domain" description="RNase H type-1" evidence="3">
    <location>
        <begin position="1810"/>
        <end position="1943"/>
    </location>
</feature>
<evidence type="ECO:0000259" key="3">
    <source>
        <dbReference type="PROSITE" id="PS50879"/>
    </source>
</evidence>
<dbReference type="Gene3D" id="3.30.70.270">
    <property type="match status" value="2"/>
</dbReference>
<proteinExistence type="predicted"/>
<protein>
    <submittedName>
        <fullName evidence="5">Retrovirus-related Pol polyprotein from transposon 17.6</fullName>
    </submittedName>
</protein>
<dbReference type="FunFam" id="3.30.70.270:FF:000020">
    <property type="entry name" value="Transposon Tf2-6 polyprotein-like Protein"/>
    <property type="match status" value="1"/>
</dbReference>
<dbReference type="GO" id="GO:0003676">
    <property type="term" value="F:nucleic acid binding"/>
    <property type="evidence" value="ECO:0007669"/>
    <property type="project" value="InterPro"/>
</dbReference>
<dbReference type="CDD" id="cd01647">
    <property type="entry name" value="RT_LTR"/>
    <property type="match status" value="1"/>
</dbReference>
<dbReference type="PROSITE" id="PS50879">
    <property type="entry name" value="RNASE_H_1"/>
    <property type="match status" value="1"/>
</dbReference>